<reference evidence="2 3" key="1">
    <citation type="submission" date="2020-07" db="EMBL/GenBank/DDBJ databases">
        <title>Metarhizium humberi genome.</title>
        <authorList>
            <person name="Lysoe E."/>
        </authorList>
    </citation>
    <scope>NUCLEOTIDE SEQUENCE [LARGE SCALE GENOMIC DNA]</scope>
    <source>
        <strain evidence="2 3">ESALQ1638</strain>
    </source>
</reference>
<evidence type="ECO:0000313" key="3">
    <source>
        <dbReference type="Proteomes" id="UP000764110"/>
    </source>
</evidence>
<dbReference type="Proteomes" id="UP000764110">
    <property type="component" value="Unassembled WGS sequence"/>
</dbReference>
<feature type="compositionally biased region" description="Basic and acidic residues" evidence="1">
    <location>
        <begin position="158"/>
        <end position="180"/>
    </location>
</feature>
<evidence type="ECO:0000313" key="2">
    <source>
        <dbReference type="EMBL" id="KAH0595750.1"/>
    </source>
</evidence>
<dbReference type="AlphaFoldDB" id="A0A9P8MBV7"/>
<dbReference type="EMBL" id="JACEFI010000011">
    <property type="protein sequence ID" value="KAH0595750.1"/>
    <property type="molecule type" value="Genomic_DNA"/>
</dbReference>
<comment type="caution">
    <text evidence="2">The sequence shown here is derived from an EMBL/GenBank/DDBJ whole genome shotgun (WGS) entry which is preliminary data.</text>
</comment>
<accession>A0A9P8MBV7</accession>
<feature type="region of interest" description="Disordered" evidence="1">
    <location>
        <begin position="1"/>
        <end position="31"/>
    </location>
</feature>
<name>A0A9P8MBV7_9HYPO</name>
<protein>
    <submittedName>
        <fullName evidence="2">Uncharacterized protein</fullName>
    </submittedName>
</protein>
<proteinExistence type="predicted"/>
<feature type="region of interest" description="Disordered" evidence="1">
    <location>
        <begin position="118"/>
        <end position="180"/>
    </location>
</feature>
<organism evidence="2 3">
    <name type="scientific">Metarhizium humberi</name>
    <dbReference type="NCBI Taxonomy" id="2596975"/>
    <lineage>
        <taxon>Eukaryota</taxon>
        <taxon>Fungi</taxon>
        <taxon>Dikarya</taxon>
        <taxon>Ascomycota</taxon>
        <taxon>Pezizomycotina</taxon>
        <taxon>Sordariomycetes</taxon>
        <taxon>Hypocreomycetidae</taxon>
        <taxon>Hypocreales</taxon>
        <taxon>Clavicipitaceae</taxon>
        <taxon>Metarhizium</taxon>
    </lineage>
</organism>
<gene>
    <name evidence="2" type="ORF">MHUMG1_06298</name>
</gene>
<sequence>MQVPPSPGLLTVYRTPKSPHASTPQSAHSGDLVSVNGSMSQWLQSGSISTGRHGMTPTTPIIREHGVCRRAKDVETISSICLVFPNHASNFQEGQSTPLVVIAGPHRSLTFRRGITDKTRPINASPSACSGYGMPSDNNHDRNHPRPMTLTNSPSLPVERRDPKHTTATADRTRRREERRGREVMCKIPFDAFLLWLHHRHNVIGPVRRFGVALPPPSHQELDLCLTFDFGRDLL</sequence>
<keyword evidence="3" id="KW-1185">Reference proteome</keyword>
<evidence type="ECO:0000256" key="1">
    <source>
        <dbReference type="SAM" id="MobiDB-lite"/>
    </source>
</evidence>